<dbReference type="Proteomes" id="UP000722989">
    <property type="component" value="Unassembled WGS sequence"/>
</dbReference>
<keyword evidence="2" id="KW-0378">Hydrolase</keyword>
<keyword evidence="4" id="KW-1133">Transmembrane helix</keyword>
<dbReference type="PANTHER" id="PTHR31302:SF31">
    <property type="entry name" value="PHOSPHODIESTERASE YAEI"/>
    <property type="match status" value="1"/>
</dbReference>
<sequence>MSPNDDLSRRGRLAAAGRRLYAGLRVVSAALAPGVRVLRHRHVRRAGWLLGLLAVTAVGMVVGVLIAGRVSADVGPFHARFAVTPALNGGTDVGIPPLGSLHLASHSGPAHLSVQLTALDQQRAKALVTNPAALEKASGGAVDDLRDGVLRLVFQVAGVSVLGAMVLTALLYRSVRRVAASGGLSLAILAGTAVVSVATFRPAAIEEPRYEGLLVNAPAVVGDARQIAGRYSAYRAELQRLVGNVGKLYDTISTLPVYEPDNSTIRVLHISDMHLNPAAWSVVRTVAQQFNVNLIIDTGDMTDWGSEPEASYVSSIASLKVPYVFVRGNHDSMNTQAAVARQPNAKVLDGGAVTIDGLTITGIGDPQFTPDKSSPNNAPGAAQDKGVQQEINAGQLLANSILEMQHAPDIALVHDPTAAMPLAGRVPLVLSGHLHQREVRRLANPGGTAPGTARTLLMVEGSTGGAGLRGLEGKEPLPLALSVLYFDAKKHTLQAYDDISVGGTGQTEVTLQRHLVKDDQTGDAAPTPSPSAS</sequence>
<comment type="caution">
    <text evidence="6">The sequence shown here is derived from an EMBL/GenBank/DDBJ whole genome shotgun (WGS) entry which is preliminary data.</text>
</comment>
<feature type="region of interest" description="Disordered" evidence="3">
    <location>
        <begin position="364"/>
        <end position="385"/>
    </location>
</feature>
<organism evidence="6 7">
    <name type="scientific">Planosporangium thailandense</name>
    <dbReference type="NCBI Taxonomy" id="765197"/>
    <lineage>
        <taxon>Bacteria</taxon>
        <taxon>Bacillati</taxon>
        <taxon>Actinomycetota</taxon>
        <taxon>Actinomycetes</taxon>
        <taxon>Micromonosporales</taxon>
        <taxon>Micromonosporaceae</taxon>
        <taxon>Planosporangium</taxon>
    </lineage>
</organism>
<dbReference type="Gene3D" id="3.60.21.10">
    <property type="match status" value="1"/>
</dbReference>
<feature type="domain" description="Calcineurin-like phosphoesterase" evidence="5">
    <location>
        <begin position="265"/>
        <end position="436"/>
    </location>
</feature>
<dbReference type="PANTHER" id="PTHR31302">
    <property type="entry name" value="TRANSMEMBRANE PROTEIN WITH METALLOPHOSPHOESTERASE DOMAIN-RELATED"/>
    <property type="match status" value="1"/>
</dbReference>
<evidence type="ECO:0000256" key="4">
    <source>
        <dbReference type="SAM" id="Phobius"/>
    </source>
</evidence>
<dbReference type="RefSeq" id="WP_167923043.1">
    <property type="nucleotide sequence ID" value="NZ_JAATVY010000001.1"/>
</dbReference>
<evidence type="ECO:0000313" key="6">
    <source>
        <dbReference type="EMBL" id="NJC68123.1"/>
    </source>
</evidence>
<dbReference type="Pfam" id="PF00149">
    <property type="entry name" value="Metallophos"/>
    <property type="match status" value="1"/>
</dbReference>
<accession>A0ABX0XSB7</accession>
<evidence type="ECO:0000256" key="1">
    <source>
        <dbReference type="ARBA" id="ARBA00022723"/>
    </source>
</evidence>
<protein>
    <submittedName>
        <fullName evidence="6">Metallophosphoesterase</fullName>
    </submittedName>
</protein>
<dbReference type="EMBL" id="JAATVY010000001">
    <property type="protein sequence ID" value="NJC68123.1"/>
    <property type="molecule type" value="Genomic_DNA"/>
</dbReference>
<keyword evidence="1" id="KW-0479">Metal-binding</keyword>
<dbReference type="InterPro" id="IPR051158">
    <property type="entry name" value="Metallophosphoesterase_sf"/>
</dbReference>
<evidence type="ECO:0000256" key="3">
    <source>
        <dbReference type="SAM" id="MobiDB-lite"/>
    </source>
</evidence>
<keyword evidence="4" id="KW-0472">Membrane</keyword>
<dbReference type="InterPro" id="IPR029052">
    <property type="entry name" value="Metallo-depent_PP-like"/>
</dbReference>
<reference evidence="6 7" key="1">
    <citation type="submission" date="2020-03" db="EMBL/GenBank/DDBJ databases">
        <title>WGS of the type strain of Planosporangium spp.</title>
        <authorList>
            <person name="Thawai C."/>
        </authorList>
    </citation>
    <scope>NUCLEOTIDE SEQUENCE [LARGE SCALE GENOMIC DNA]</scope>
    <source>
        <strain evidence="6 7">TBRC 5610</strain>
    </source>
</reference>
<feature type="transmembrane region" description="Helical" evidence="4">
    <location>
        <begin position="152"/>
        <end position="172"/>
    </location>
</feature>
<keyword evidence="7" id="KW-1185">Reference proteome</keyword>
<feature type="transmembrane region" description="Helical" evidence="4">
    <location>
        <begin position="46"/>
        <end position="67"/>
    </location>
</feature>
<proteinExistence type="predicted"/>
<feature type="transmembrane region" description="Helical" evidence="4">
    <location>
        <begin position="179"/>
        <end position="200"/>
    </location>
</feature>
<gene>
    <name evidence="6" type="ORF">HC031_00080</name>
</gene>
<evidence type="ECO:0000259" key="5">
    <source>
        <dbReference type="Pfam" id="PF00149"/>
    </source>
</evidence>
<name>A0ABX0XSB7_9ACTN</name>
<keyword evidence="4" id="KW-0812">Transmembrane</keyword>
<evidence type="ECO:0000256" key="2">
    <source>
        <dbReference type="ARBA" id="ARBA00022801"/>
    </source>
</evidence>
<evidence type="ECO:0000313" key="7">
    <source>
        <dbReference type="Proteomes" id="UP000722989"/>
    </source>
</evidence>
<dbReference type="InterPro" id="IPR004843">
    <property type="entry name" value="Calcineurin-like_PHP"/>
</dbReference>
<dbReference type="SUPFAM" id="SSF56300">
    <property type="entry name" value="Metallo-dependent phosphatases"/>
    <property type="match status" value="1"/>
</dbReference>